<organism evidence="5 6">
    <name type="scientific">Labedella populi</name>
    <dbReference type="NCBI Taxonomy" id="2498850"/>
    <lineage>
        <taxon>Bacteria</taxon>
        <taxon>Bacillati</taxon>
        <taxon>Actinomycetota</taxon>
        <taxon>Actinomycetes</taxon>
        <taxon>Micrococcales</taxon>
        <taxon>Microbacteriaceae</taxon>
        <taxon>Labedella</taxon>
    </lineage>
</organism>
<protein>
    <submittedName>
        <fullName evidence="5">SDR family NAD(P)-dependent oxidoreductase</fullName>
    </submittedName>
</protein>
<dbReference type="InterPro" id="IPR057326">
    <property type="entry name" value="KR_dom"/>
</dbReference>
<dbReference type="InterPro" id="IPR002347">
    <property type="entry name" value="SDR_fam"/>
</dbReference>
<dbReference type="FunFam" id="3.40.50.720:FF:000215">
    <property type="entry name" value="3-hydroxyacyl-CoA dehydrogenase type-2"/>
    <property type="match status" value="1"/>
</dbReference>
<dbReference type="PROSITE" id="PS00061">
    <property type="entry name" value="ADH_SHORT"/>
    <property type="match status" value="1"/>
</dbReference>
<dbReference type="InterPro" id="IPR036291">
    <property type="entry name" value="NAD(P)-bd_dom_sf"/>
</dbReference>
<comment type="similarity">
    <text evidence="1 3">Belongs to the short-chain dehydrogenases/reductases (SDR) family.</text>
</comment>
<dbReference type="RefSeq" id="WP_128497212.1">
    <property type="nucleotide sequence ID" value="NZ_RZNC01000001.1"/>
</dbReference>
<dbReference type="PANTHER" id="PTHR43658:SF8">
    <property type="entry name" value="17-BETA-HYDROXYSTEROID DEHYDROGENASE 14-RELATED"/>
    <property type="match status" value="1"/>
</dbReference>
<dbReference type="PRINTS" id="PR00080">
    <property type="entry name" value="SDRFAMILY"/>
</dbReference>
<dbReference type="OrthoDB" id="9795647at2"/>
<name>A0A444QEP2_9MICO</name>
<dbReference type="SUPFAM" id="SSF51735">
    <property type="entry name" value="NAD(P)-binding Rossmann-fold domains"/>
    <property type="match status" value="1"/>
</dbReference>
<dbReference type="Proteomes" id="UP000288603">
    <property type="component" value="Unassembled WGS sequence"/>
</dbReference>
<proteinExistence type="inferred from homology"/>
<dbReference type="EMBL" id="RZNC01000001">
    <property type="protein sequence ID" value="RWZ67984.1"/>
    <property type="molecule type" value="Genomic_DNA"/>
</dbReference>
<dbReference type="PRINTS" id="PR00081">
    <property type="entry name" value="GDHRDH"/>
</dbReference>
<accession>A0A444QEP2</accession>
<keyword evidence="6" id="KW-1185">Reference proteome</keyword>
<dbReference type="Gene3D" id="3.40.50.720">
    <property type="entry name" value="NAD(P)-binding Rossmann-like Domain"/>
    <property type="match status" value="1"/>
</dbReference>
<dbReference type="AlphaFoldDB" id="A0A444QEP2"/>
<dbReference type="InterPro" id="IPR020904">
    <property type="entry name" value="Sc_DH/Rdtase_CS"/>
</dbReference>
<gene>
    <name evidence="5" type="ORF">ELQ92_01615</name>
</gene>
<dbReference type="GO" id="GO:0016491">
    <property type="term" value="F:oxidoreductase activity"/>
    <property type="evidence" value="ECO:0007669"/>
    <property type="project" value="UniProtKB-KW"/>
</dbReference>
<comment type="caution">
    <text evidence="5">The sequence shown here is derived from an EMBL/GenBank/DDBJ whole genome shotgun (WGS) entry which is preliminary data.</text>
</comment>
<keyword evidence="2" id="KW-0560">Oxidoreductase</keyword>
<dbReference type="Pfam" id="PF00106">
    <property type="entry name" value="adh_short"/>
    <property type="match status" value="1"/>
</dbReference>
<evidence type="ECO:0000313" key="5">
    <source>
        <dbReference type="EMBL" id="RWZ67984.1"/>
    </source>
</evidence>
<evidence type="ECO:0000256" key="3">
    <source>
        <dbReference type="RuleBase" id="RU000363"/>
    </source>
</evidence>
<dbReference type="SMART" id="SM00822">
    <property type="entry name" value="PKS_KR"/>
    <property type="match status" value="1"/>
</dbReference>
<reference evidence="5 6" key="1">
    <citation type="submission" date="2018-12" db="EMBL/GenBank/DDBJ databases">
        <authorList>
            <person name="Li F."/>
        </authorList>
    </citation>
    <scope>NUCLEOTIDE SEQUENCE [LARGE SCALE GENOMIC DNA]</scope>
    <source>
        <strain evidence="5 6">8H24J-4-2</strain>
    </source>
</reference>
<evidence type="ECO:0000256" key="1">
    <source>
        <dbReference type="ARBA" id="ARBA00006484"/>
    </source>
</evidence>
<evidence type="ECO:0000256" key="2">
    <source>
        <dbReference type="ARBA" id="ARBA00023002"/>
    </source>
</evidence>
<dbReference type="PANTHER" id="PTHR43658">
    <property type="entry name" value="SHORT-CHAIN DEHYDROGENASE/REDUCTASE"/>
    <property type="match status" value="1"/>
</dbReference>
<evidence type="ECO:0000259" key="4">
    <source>
        <dbReference type="SMART" id="SM00822"/>
    </source>
</evidence>
<feature type="domain" description="Ketoreductase" evidence="4">
    <location>
        <begin position="6"/>
        <end position="195"/>
    </location>
</feature>
<evidence type="ECO:0000313" key="6">
    <source>
        <dbReference type="Proteomes" id="UP000288603"/>
    </source>
</evidence>
<sequence length="254" mass="25861">MELADRTVVVSGGASGLGLATARALLARGAHVVLLDLPSSRGAAVAAELGSSASFVPGDVTNEDDVRAALAAVSVGRPLGVVVACAGVADPGRVLGRDGVLPLAAFDRVIRINLLGTFNLVRLGAEALAATEPDEEGARGVIVQTASVAAFDGQVGQAAYAASKGAVAAMTLPLAREFARFGVRVVTIAPGIMETPMMAGLPADAQESLDEQVPFPARLGRPEEYASLVLHAVDNAYLNGETIRLDGAIRMAAR</sequence>